<protein>
    <recommendedName>
        <fullName evidence="2">Acrosin-binding protein</fullName>
    </recommendedName>
    <alternativeName>
        <fullName evidence="6">Acrosin-binding protein, 60 kDa form</fullName>
    </alternativeName>
    <alternativeName>
        <fullName evidence="7">Proacrosin-binding protein sp32</fullName>
    </alternativeName>
</protein>
<organism evidence="11 12">
    <name type="scientific">Otus sunia</name>
    <name type="common">Oriental scops-owl</name>
    <dbReference type="NCBI Taxonomy" id="257818"/>
    <lineage>
        <taxon>Eukaryota</taxon>
        <taxon>Metazoa</taxon>
        <taxon>Chordata</taxon>
        <taxon>Craniata</taxon>
        <taxon>Vertebrata</taxon>
        <taxon>Euteleostomi</taxon>
        <taxon>Archelosauria</taxon>
        <taxon>Archosauria</taxon>
        <taxon>Dinosauria</taxon>
        <taxon>Saurischia</taxon>
        <taxon>Theropoda</taxon>
        <taxon>Coelurosauria</taxon>
        <taxon>Aves</taxon>
        <taxon>Neognathae</taxon>
        <taxon>Neoaves</taxon>
        <taxon>Telluraves</taxon>
        <taxon>Strigiformes</taxon>
        <taxon>Strigidae</taxon>
        <taxon>Otus</taxon>
    </lineage>
</organism>
<dbReference type="Proteomes" id="UP000694552">
    <property type="component" value="Unplaced"/>
</dbReference>
<dbReference type="GO" id="GO:0005634">
    <property type="term" value="C:nucleus"/>
    <property type="evidence" value="ECO:0007669"/>
    <property type="project" value="TreeGrafter"/>
</dbReference>
<evidence type="ECO:0000256" key="3">
    <source>
        <dbReference type="ARBA" id="ARBA00022553"/>
    </source>
</evidence>
<evidence type="ECO:0000256" key="5">
    <source>
        <dbReference type="ARBA" id="ARBA00023329"/>
    </source>
</evidence>
<name>A0A8C8BLR6_9STRI</name>
<evidence type="ECO:0000256" key="9">
    <source>
        <dbReference type="SAM" id="MobiDB-lite"/>
    </source>
</evidence>
<proteinExistence type="predicted"/>
<evidence type="ECO:0000256" key="8">
    <source>
        <dbReference type="ARBA" id="ARBA00045517"/>
    </source>
</evidence>
<keyword evidence="12" id="KW-1185">Reference proteome</keyword>
<reference evidence="11" key="2">
    <citation type="submission" date="2025-09" db="UniProtKB">
        <authorList>
            <consortium name="Ensembl"/>
        </authorList>
    </citation>
    <scope>IDENTIFICATION</scope>
</reference>
<keyword evidence="3" id="KW-0597">Phosphoprotein</keyword>
<sequence>MLLGTLSPGVALARPQVLLQVAARLLTLLMSSAALPVSHAPGSPLSDREYQIFFASLQPSWKADVSCQLRQAHGCLSPNILKLDEKENHGHIPEGPVCSEFPEALWFQTFCEFAQYRCLKRHFYTKVGTLPVPTAPPASLPPRLGSPAAAEESWEQRLKSSIWQLIRLALSVEESLGTKGYSLDSIIKEDPGSTSGSTEKGVQETAPRGR</sequence>
<evidence type="ECO:0000256" key="2">
    <source>
        <dbReference type="ARBA" id="ARBA00018940"/>
    </source>
</evidence>
<comment type="function">
    <text evidence="8">Acrosomal protein that maintains proacrosin (pro-ACR) as an enzymatically inactive zymogen in the acrosome. Involved also in the acrosome formation.</text>
</comment>
<evidence type="ECO:0000256" key="7">
    <source>
        <dbReference type="ARBA" id="ARBA00033453"/>
    </source>
</evidence>
<dbReference type="Ensembl" id="ENSOSUT00000021709.1">
    <property type="protein sequence ID" value="ENSOSUP00000021050.1"/>
    <property type="gene ID" value="ENSOSUG00000014639.1"/>
</dbReference>
<comment type="subcellular location">
    <subcellularLocation>
        <location evidence="1">Cytoplasmic vesicle</location>
        <location evidence="1">Secretory vesicle</location>
        <location evidence="1">Acrosome</location>
    </subcellularLocation>
</comment>
<feature type="region of interest" description="Disordered" evidence="9">
    <location>
        <begin position="184"/>
        <end position="210"/>
    </location>
</feature>
<dbReference type="InterPro" id="IPR009865">
    <property type="entry name" value="Proacrosin-bd"/>
</dbReference>
<feature type="chain" id="PRO_5034847573" description="Acrosin-binding protein" evidence="10">
    <location>
        <begin position="35"/>
        <end position="210"/>
    </location>
</feature>
<feature type="signal peptide" evidence="10">
    <location>
        <begin position="1"/>
        <end position="34"/>
    </location>
</feature>
<evidence type="ECO:0000313" key="11">
    <source>
        <dbReference type="Ensembl" id="ENSOSUP00000021050.1"/>
    </source>
</evidence>
<dbReference type="AlphaFoldDB" id="A0A8C8BLR6"/>
<dbReference type="Pfam" id="PF07222">
    <property type="entry name" value="PBP_sp32"/>
    <property type="match status" value="1"/>
</dbReference>
<accession>A0A8C8BLR6</accession>
<dbReference type="GO" id="GO:0001669">
    <property type="term" value="C:acrosomal vesicle"/>
    <property type="evidence" value="ECO:0007669"/>
    <property type="project" value="UniProtKB-SubCell"/>
</dbReference>
<evidence type="ECO:0000313" key="12">
    <source>
        <dbReference type="Proteomes" id="UP000694552"/>
    </source>
</evidence>
<reference evidence="11" key="1">
    <citation type="submission" date="2025-08" db="UniProtKB">
        <authorList>
            <consortium name="Ensembl"/>
        </authorList>
    </citation>
    <scope>IDENTIFICATION</scope>
</reference>
<dbReference type="PANTHER" id="PTHR21362:SF1">
    <property type="entry name" value="ACROSIN-BINDING PROTEIN"/>
    <property type="match status" value="1"/>
</dbReference>
<evidence type="ECO:0000256" key="1">
    <source>
        <dbReference type="ARBA" id="ARBA00004218"/>
    </source>
</evidence>
<evidence type="ECO:0000256" key="6">
    <source>
        <dbReference type="ARBA" id="ARBA00032734"/>
    </source>
</evidence>
<keyword evidence="4 10" id="KW-0732">Signal</keyword>
<dbReference type="PANTHER" id="PTHR21362">
    <property type="entry name" value="ACROSIN-BINDING PROTEIN"/>
    <property type="match status" value="1"/>
</dbReference>
<evidence type="ECO:0000256" key="4">
    <source>
        <dbReference type="ARBA" id="ARBA00022729"/>
    </source>
</evidence>
<keyword evidence="5" id="KW-0968">Cytoplasmic vesicle</keyword>
<evidence type="ECO:0000256" key="10">
    <source>
        <dbReference type="SAM" id="SignalP"/>
    </source>
</evidence>